<dbReference type="EMBL" id="CM056814">
    <property type="protein sequence ID" value="KAJ8627668.1"/>
    <property type="molecule type" value="Genomic_DNA"/>
</dbReference>
<evidence type="ECO:0000313" key="2">
    <source>
        <dbReference type="Proteomes" id="UP001234297"/>
    </source>
</evidence>
<proteinExistence type="predicted"/>
<organism evidence="1 2">
    <name type="scientific">Persea americana</name>
    <name type="common">Avocado</name>
    <dbReference type="NCBI Taxonomy" id="3435"/>
    <lineage>
        <taxon>Eukaryota</taxon>
        <taxon>Viridiplantae</taxon>
        <taxon>Streptophyta</taxon>
        <taxon>Embryophyta</taxon>
        <taxon>Tracheophyta</taxon>
        <taxon>Spermatophyta</taxon>
        <taxon>Magnoliopsida</taxon>
        <taxon>Magnoliidae</taxon>
        <taxon>Laurales</taxon>
        <taxon>Lauraceae</taxon>
        <taxon>Persea</taxon>
    </lineage>
</organism>
<keyword evidence="2" id="KW-1185">Reference proteome</keyword>
<gene>
    <name evidence="1" type="ORF">MRB53_020975</name>
</gene>
<dbReference type="Proteomes" id="UP001234297">
    <property type="component" value="Chromosome 6"/>
</dbReference>
<protein>
    <submittedName>
        <fullName evidence="1">Uncharacterized protein</fullName>
    </submittedName>
</protein>
<evidence type="ECO:0000313" key="1">
    <source>
        <dbReference type="EMBL" id="KAJ8627668.1"/>
    </source>
</evidence>
<comment type="caution">
    <text evidence="1">The sequence shown here is derived from an EMBL/GenBank/DDBJ whole genome shotgun (WGS) entry which is preliminary data.</text>
</comment>
<name>A0ACC2L326_PERAE</name>
<accession>A0ACC2L326</accession>
<reference evidence="1 2" key="1">
    <citation type="journal article" date="2022" name="Hortic Res">
        <title>A haplotype resolved chromosomal level avocado genome allows analysis of novel avocado genes.</title>
        <authorList>
            <person name="Nath O."/>
            <person name="Fletcher S.J."/>
            <person name="Hayward A."/>
            <person name="Shaw L.M."/>
            <person name="Masouleh A.K."/>
            <person name="Furtado A."/>
            <person name="Henry R.J."/>
            <person name="Mitter N."/>
        </authorList>
    </citation>
    <scope>NUCLEOTIDE SEQUENCE [LARGE SCALE GENOMIC DNA]</scope>
    <source>
        <strain evidence="2">cv. Hass</strain>
    </source>
</reference>
<sequence length="361" mass="41523">MENLLLTFQCPPNNDEVPPQDEVNGGEDVSRALTKRDVDNILAKAKEEDTLKEHGIKPPYPLWMDSVPFPLKFKQPLLQTYTGKGTAFDWYSTLPEDSIQNWTMLETRFLTHFKGEDHPVTRAQLCSLKQGENESTYDFIHKWKAMAYKCSDVLLQASLVDICQNNMRARIRSMIIGNKSKNLGELREASMEAETVIKDLNSQKSSKKEPTAIPTSKPKKKEVLNVQTKSAPQPPKKAENKIAGKRPELSDAFKEQVEKKYPFDEDVEEIFGALLTNGKLTMPDSKRPGDVGKTNDPRYYPYYQMVLHLLNQCFVVRVKINEMWKIESLPLTKTMVLPPLTWYHMDKHPNRRRKKSLLPSR</sequence>